<gene>
    <name evidence="3" type="ORF">CAPTEDRAFT_159196</name>
</gene>
<evidence type="ECO:0000256" key="2">
    <source>
        <dbReference type="SAM" id="SignalP"/>
    </source>
</evidence>
<reference evidence="5" key="1">
    <citation type="submission" date="2012-12" db="EMBL/GenBank/DDBJ databases">
        <authorList>
            <person name="Hellsten U."/>
            <person name="Grimwood J."/>
            <person name="Chapman J.A."/>
            <person name="Shapiro H."/>
            <person name="Aerts A."/>
            <person name="Otillar R.P."/>
            <person name="Terry A.Y."/>
            <person name="Boore J.L."/>
            <person name="Simakov O."/>
            <person name="Marletaz F."/>
            <person name="Cho S.-J."/>
            <person name="Edsinger-Gonzales E."/>
            <person name="Havlak P."/>
            <person name="Kuo D.-H."/>
            <person name="Larsson T."/>
            <person name="Lv J."/>
            <person name="Arendt D."/>
            <person name="Savage R."/>
            <person name="Osoegawa K."/>
            <person name="de Jong P."/>
            <person name="Lindberg D.R."/>
            <person name="Seaver E.C."/>
            <person name="Weisblat D.A."/>
            <person name="Putnam N.H."/>
            <person name="Grigoriev I.V."/>
            <person name="Rokhsar D.S."/>
        </authorList>
    </citation>
    <scope>NUCLEOTIDE SEQUENCE</scope>
    <source>
        <strain evidence="5">I ESC-2004</strain>
    </source>
</reference>
<dbReference type="EMBL" id="KB309782">
    <property type="protein sequence ID" value="ELT93315.1"/>
    <property type="molecule type" value="Genomic_DNA"/>
</dbReference>
<dbReference type="Proteomes" id="UP000014760">
    <property type="component" value="Unassembled WGS sequence"/>
</dbReference>
<dbReference type="InterPro" id="IPR053320">
    <property type="entry name" value="Protein_DD3-3_O-glyco"/>
</dbReference>
<name>R7TQM5_CAPTE</name>
<protein>
    <recommendedName>
        <fullName evidence="6">WxxW domain-containing protein</fullName>
    </recommendedName>
</protein>
<feature type="compositionally biased region" description="Polar residues" evidence="1">
    <location>
        <begin position="41"/>
        <end position="52"/>
    </location>
</feature>
<dbReference type="STRING" id="283909.R7TQM5"/>
<feature type="region of interest" description="Disordered" evidence="1">
    <location>
        <begin position="41"/>
        <end position="68"/>
    </location>
</feature>
<dbReference type="EMBL" id="AMQN01012823">
    <property type="status" value="NOT_ANNOTATED_CDS"/>
    <property type="molecule type" value="Genomic_DNA"/>
</dbReference>
<dbReference type="AlphaFoldDB" id="R7TQM5"/>
<evidence type="ECO:0000313" key="5">
    <source>
        <dbReference type="Proteomes" id="UP000014760"/>
    </source>
</evidence>
<evidence type="ECO:0000313" key="4">
    <source>
        <dbReference type="EnsemblMetazoa" id="CapteP159196"/>
    </source>
</evidence>
<keyword evidence="2" id="KW-0732">Signal</keyword>
<keyword evidence="5" id="KW-1185">Reference proteome</keyword>
<evidence type="ECO:0000313" key="3">
    <source>
        <dbReference type="EMBL" id="ELT93315.1"/>
    </source>
</evidence>
<reference evidence="4" key="3">
    <citation type="submission" date="2015-06" db="UniProtKB">
        <authorList>
            <consortium name="EnsemblMetazoa"/>
        </authorList>
    </citation>
    <scope>IDENTIFICATION</scope>
</reference>
<feature type="signal peptide" evidence="2">
    <location>
        <begin position="1"/>
        <end position="16"/>
    </location>
</feature>
<reference evidence="3 5" key="2">
    <citation type="journal article" date="2013" name="Nature">
        <title>Insights into bilaterian evolution from three spiralian genomes.</title>
        <authorList>
            <person name="Simakov O."/>
            <person name="Marletaz F."/>
            <person name="Cho S.J."/>
            <person name="Edsinger-Gonzales E."/>
            <person name="Havlak P."/>
            <person name="Hellsten U."/>
            <person name="Kuo D.H."/>
            <person name="Larsson T."/>
            <person name="Lv J."/>
            <person name="Arendt D."/>
            <person name="Savage R."/>
            <person name="Osoegawa K."/>
            <person name="de Jong P."/>
            <person name="Grimwood J."/>
            <person name="Chapman J.A."/>
            <person name="Shapiro H."/>
            <person name="Aerts A."/>
            <person name="Otillar R.P."/>
            <person name="Terry A.Y."/>
            <person name="Boore J.L."/>
            <person name="Grigoriev I.V."/>
            <person name="Lindberg D.R."/>
            <person name="Seaver E.C."/>
            <person name="Weisblat D.A."/>
            <person name="Putnam N.H."/>
            <person name="Rokhsar D.S."/>
        </authorList>
    </citation>
    <scope>NUCLEOTIDE SEQUENCE</scope>
    <source>
        <strain evidence="3 5">I ESC-2004</strain>
    </source>
</reference>
<dbReference type="HOGENOM" id="CLU_1671022_0_0_1"/>
<dbReference type="EnsemblMetazoa" id="CapteT159196">
    <property type="protein sequence ID" value="CapteP159196"/>
    <property type="gene ID" value="CapteG159196"/>
</dbReference>
<evidence type="ECO:0008006" key="6">
    <source>
        <dbReference type="Google" id="ProtNLM"/>
    </source>
</evidence>
<dbReference type="PANTHER" id="PTHR35170:SF2">
    <property type="entry name" value="PROTEIN DD3-3"/>
    <property type="match status" value="1"/>
</dbReference>
<dbReference type="OrthoDB" id="6267775at2759"/>
<organism evidence="3">
    <name type="scientific">Capitella teleta</name>
    <name type="common">Polychaete worm</name>
    <dbReference type="NCBI Taxonomy" id="283909"/>
    <lineage>
        <taxon>Eukaryota</taxon>
        <taxon>Metazoa</taxon>
        <taxon>Spiralia</taxon>
        <taxon>Lophotrochozoa</taxon>
        <taxon>Annelida</taxon>
        <taxon>Polychaeta</taxon>
        <taxon>Sedentaria</taxon>
        <taxon>Scolecida</taxon>
        <taxon>Capitellidae</taxon>
        <taxon>Capitella</taxon>
    </lineage>
</organism>
<accession>R7TQM5</accession>
<evidence type="ECO:0000256" key="1">
    <source>
        <dbReference type="SAM" id="MobiDB-lite"/>
    </source>
</evidence>
<feature type="chain" id="PRO_5008787256" description="WxxW domain-containing protein" evidence="2">
    <location>
        <begin position="17"/>
        <end position="158"/>
    </location>
</feature>
<dbReference type="PANTHER" id="PTHR35170">
    <property type="entry name" value="PROTEIN DD3-3"/>
    <property type="match status" value="1"/>
</dbReference>
<proteinExistence type="predicted"/>
<sequence length="158" mass="17572">MFRAVVCLLFASGVLSDVYLHVPRGSNNRLREQSAARTNANRLFDSQNNNRGGYNVGDKTKQGSGNNAENQYSMKYFMSGPKYKTLTSGQGQTKLTIEWTNQHGCGGNEDSDPHKQNCDIVLQYMCQDDVTAAAGMFITKLLHGCRFNFLMGSLIMKN</sequence>